<dbReference type="RefSeq" id="WP_083640553.1">
    <property type="nucleotide sequence ID" value="NZ_FSRU01000002.1"/>
</dbReference>
<organism evidence="3 4">
    <name type="scientific">Paraburkholderia phenazinium</name>
    <dbReference type="NCBI Taxonomy" id="60549"/>
    <lineage>
        <taxon>Bacteria</taxon>
        <taxon>Pseudomonadati</taxon>
        <taxon>Pseudomonadota</taxon>
        <taxon>Betaproteobacteria</taxon>
        <taxon>Burkholderiales</taxon>
        <taxon>Burkholderiaceae</taxon>
        <taxon>Paraburkholderia</taxon>
    </lineage>
</organism>
<proteinExistence type="predicted"/>
<dbReference type="SUPFAM" id="SSF53756">
    <property type="entry name" value="UDP-Glycosyltransferase/glycogen phosphorylase"/>
    <property type="match status" value="1"/>
</dbReference>
<accession>A0A1N6KRH8</accession>
<evidence type="ECO:0000256" key="1">
    <source>
        <dbReference type="ARBA" id="ARBA00022679"/>
    </source>
</evidence>
<keyword evidence="4" id="KW-1185">Reference proteome</keyword>
<dbReference type="AlphaFoldDB" id="A0A1N6KRH8"/>
<evidence type="ECO:0000313" key="4">
    <source>
        <dbReference type="Proteomes" id="UP000185151"/>
    </source>
</evidence>
<name>A0A1N6KRH8_9BURK</name>
<dbReference type="OrthoDB" id="433681at2"/>
<dbReference type="PANTHER" id="PTHR46401">
    <property type="entry name" value="GLYCOSYLTRANSFERASE WBBK-RELATED"/>
    <property type="match status" value="1"/>
</dbReference>
<dbReference type="InterPro" id="IPR001296">
    <property type="entry name" value="Glyco_trans_1"/>
</dbReference>
<evidence type="ECO:0000313" key="3">
    <source>
        <dbReference type="EMBL" id="SIO59149.1"/>
    </source>
</evidence>
<gene>
    <name evidence="3" type="ORF">SAMN05444165_4412</name>
</gene>
<dbReference type="Proteomes" id="UP000185151">
    <property type="component" value="Unassembled WGS sequence"/>
</dbReference>
<dbReference type="GO" id="GO:0009103">
    <property type="term" value="P:lipopolysaccharide biosynthetic process"/>
    <property type="evidence" value="ECO:0007669"/>
    <property type="project" value="TreeGrafter"/>
</dbReference>
<protein>
    <submittedName>
        <fullName evidence="3">Glycosyltransferase involved in cell wall bisynthesis</fullName>
    </submittedName>
</protein>
<sequence length="426" mass="46310">MKTSTTVNGPLNHERNLPEAIASALAPEDGAARRVSARRAWEGPAWWAARKDALRTPPAATRIAINGRFLLRPATGVDRFAFEVVRSLDVLLGVRHPAASALAVEILLPESERPVSKPFAHIGMRVVPGAQGQLWEQLHLPRAAQGALLLNLCNTAPLFLRHQVVVLHDAAPMRVPDSYSRTFRTWYRLMAPMIGWSCRRIVTVSQFSSRELRDIYRIPAEKIGVVSESGEHMLRPDEDAGVLRKHGLGQRPFVLAVSSLTRHKNFGLVVEALRLMPDAKFDVVVAGGTDPAVYASNATPLPASIRHIGFVSDGELKALFRHAVCFVHPSRYEGFGLPPVEAMTLGCPVIAADLPSVREACGDAAIYISPDDPAGLASAIGRVTGNGTLRASLRERGLARAGQLTWLATAEQLLHEISPWTARPSI</sequence>
<dbReference type="PANTHER" id="PTHR46401:SF2">
    <property type="entry name" value="GLYCOSYLTRANSFERASE WBBK-RELATED"/>
    <property type="match status" value="1"/>
</dbReference>
<dbReference type="Gene3D" id="3.40.50.2000">
    <property type="entry name" value="Glycogen Phosphorylase B"/>
    <property type="match status" value="1"/>
</dbReference>
<reference evidence="3 4" key="1">
    <citation type="submission" date="2016-11" db="EMBL/GenBank/DDBJ databases">
        <authorList>
            <person name="Jaros S."/>
            <person name="Januszkiewicz K."/>
            <person name="Wedrychowicz H."/>
        </authorList>
    </citation>
    <scope>NUCLEOTIDE SEQUENCE [LARGE SCALE GENOMIC DNA]</scope>
    <source>
        <strain evidence="3 4">GAS95</strain>
    </source>
</reference>
<dbReference type="EMBL" id="FSRU01000002">
    <property type="protein sequence ID" value="SIO59149.1"/>
    <property type="molecule type" value="Genomic_DNA"/>
</dbReference>
<keyword evidence="1 3" id="KW-0808">Transferase</keyword>
<dbReference type="GO" id="GO:0016757">
    <property type="term" value="F:glycosyltransferase activity"/>
    <property type="evidence" value="ECO:0007669"/>
    <property type="project" value="InterPro"/>
</dbReference>
<dbReference type="CDD" id="cd03809">
    <property type="entry name" value="GT4_MtfB-like"/>
    <property type="match status" value="1"/>
</dbReference>
<feature type="domain" description="Glycosyl transferase family 1" evidence="2">
    <location>
        <begin position="247"/>
        <end position="397"/>
    </location>
</feature>
<dbReference type="Pfam" id="PF00534">
    <property type="entry name" value="Glycos_transf_1"/>
    <property type="match status" value="1"/>
</dbReference>
<evidence type="ECO:0000259" key="2">
    <source>
        <dbReference type="Pfam" id="PF00534"/>
    </source>
</evidence>